<reference evidence="2 3" key="1">
    <citation type="submission" date="2024-09" db="EMBL/GenBank/DDBJ databases">
        <title>Rethinking Asexuality: The Enigmatic Case of Functional Sexual Genes in Lepraria (Stereocaulaceae).</title>
        <authorList>
            <person name="Doellman M."/>
            <person name="Sun Y."/>
            <person name="Barcenas-Pena A."/>
            <person name="Lumbsch H.T."/>
            <person name="Grewe F."/>
        </authorList>
    </citation>
    <scope>NUCLEOTIDE SEQUENCE [LARGE SCALE GENOMIC DNA]</scope>
    <source>
        <strain evidence="2 3">Grewe 0041</strain>
    </source>
</reference>
<name>A0ABR4ALV1_9LECA</name>
<evidence type="ECO:0000313" key="3">
    <source>
        <dbReference type="Proteomes" id="UP001590951"/>
    </source>
</evidence>
<keyword evidence="3" id="KW-1185">Reference proteome</keyword>
<dbReference type="Proteomes" id="UP001590951">
    <property type="component" value="Unassembled WGS sequence"/>
</dbReference>
<dbReference type="EMBL" id="JBHFEH010000105">
    <property type="protein sequence ID" value="KAL2046724.1"/>
    <property type="molecule type" value="Genomic_DNA"/>
</dbReference>
<organism evidence="2 3">
    <name type="scientific">Lepraria finkii</name>
    <dbReference type="NCBI Taxonomy" id="1340010"/>
    <lineage>
        <taxon>Eukaryota</taxon>
        <taxon>Fungi</taxon>
        <taxon>Dikarya</taxon>
        <taxon>Ascomycota</taxon>
        <taxon>Pezizomycotina</taxon>
        <taxon>Lecanoromycetes</taxon>
        <taxon>OSLEUM clade</taxon>
        <taxon>Lecanoromycetidae</taxon>
        <taxon>Lecanorales</taxon>
        <taxon>Lecanorineae</taxon>
        <taxon>Stereocaulaceae</taxon>
        <taxon>Lepraria</taxon>
    </lineage>
</organism>
<feature type="region of interest" description="Disordered" evidence="1">
    <location>
        <begin position="47"/>
        <end position="69"/>
    </location>
</feature>
<evidence type="ECO:0000313" key="2">
    <source>
        <dbReference type="EMBL" id="KAL2046724.1"/>
    </source>
</evidence>
<accession>A0ABR4ALV1</accession>
<comment type="caution">
    <text evidence="2">The sequence shown here is derived from an EMBL/GenBank/DDBJ whole genome shotgun (WGS) entry which is preliminary data.</text>
</comment>
<feature type="region of interest" description="Disordered" evidence="1">
    <location>
        <begin position="8"/>
        <end position="29"/>
    </location>
</feature>
<sequence>MPRLLYRLPANAVSRRETSGEGPKSQSFTTLTSYDTTVLVALTEMEQHITPSDSELRDPPLPRSPSTGIGDKYKILLDIFVTDDFQLRENSELYTSDRAE</sequence>
<proteinExistence type="predicted"/>
<protein>
    <submittedName>
        <fullName evidence="2">Uncharacterized protein</fullName>
    </submittedName>
</protein>
<evidence type="ECO:0000256" key="1">
    <source>
        <dbReference type="SAM" id="MobiDB-lite"/>
    </source>
</evidence>
<gene>
    <name evidence="2" type="ORF">ABVK25_011596</name>
</gene>